<evidence type="ECO:0000313" key="2">
    <source>
        <dbReference type="EMBL" id="QBR04348.1"/>
    </source>
</evidence>
<dbReference type="AlphaFoldDB" id="A0A4P7D825"/>
<proteinExistence type="predicted"/>
<gene>
    <name evidence="2" type="ORF">E1956_45440</name>
</gene>
<dbReference type="EMBL" id="CP038152">
    <property type="protein sequence ID" value="QBR04348.1"/>
    <property type="molecule type" value="Genomic_DNA"/>
</dbReference>
<keyword evidence="1" id="KW-0472">Membrane</keyword>
<feature type="transmembrane region" description="Helical" evidence="1">
    <location>
        <begin position="6"/>
        <end position="23"/>
    </location>
</feature>
<dbReference type="GeneID" id="39649844"/>
<name>A0A4P7D825_9BURK</name>
<organism evidence="2 3">
    <name type="scientific">Paraburkholderia pallida</name>
    <dbReference type="NCBI Taxonomy" id="2547399"/>
    <lineage>
        <taxon>Bacteria</taxon>
        <taxon>Pseudomonadati</taxon>
        <taxon>Pseudomonadota</taxon>
        <taxon>Betaproteobacteria</taxon>
        <taxon>Burkholderiales</taxon>
        <taxon>Burkholderiaceae</taxon>
        <taxon>Paraburkholderia</taxon>
    </lineage>
</organism>
<keyword evidence="3" id="KW-1185">Reference proteome</keyword>
<protein>
    <submittedName>
        <fullName evidence="2">Uncharacterized protein</fullName>
    </submittedName>
</protein>
<evidence type="ECO:0000313" key="3">
    <source>
        <dbReference type="Proteomes" id="UP000295727"/>
    </source>
</evidence>
<dbReference type="KEGG" id="ppai:E1956_45440"/>
<dbReference type="OrthoDB" id="8907314at2"/>
<accession>A0A4P7D825</accession>
<dbReference type="Proteomes" id="UP000295727">
    <property type="component" value="Plasmid unnamed1"/>
</dbReference>
<keyword evidence="1" id="KW-0812">Transmembrane</keyword>
<keyword evidence="1" id="KW-1133">Transmembrane helix</keyword>
<evidence type="ECO:0000256" key="1">
    <source>
        <dbReference type="SAM" id="Phobius"/>
    </source>
</evidence>
<sequence>MTLVDVLIALLAFLIGVVVREFLPGYFRKKGENLATKEDVAEITNLQKAVEHRFNELLENSKQRHALRVAALDQRLAAHQQAFSLWRELLSNTHSEKIGPVVLRCQTWWEQNCLYLEPVVRDAFVRAYSAAHSHHAYTEARANSTIIQDNWNEISNFPKVLFEAIQLPPLRQADAENVLSERGATDVND</sequence>
<geneLocation type="plasmid" evidence="2 3">
    <name>unnamed1</name>
</geneLocation>
<reference evidence="2 3" key="1">
    <citation type="submission" date="2019-03" db="EMBL/GenBank/DDBJ databases">
        <title>Paraburkholderia sp. 7MH5, isolated from subtropical forest soil.</title>
        <authorList>
            <person name="Gao Z.-H."/>
            <person name="Qiu L.-H."/>
        </authorList>
    </citation>
    <scope>NUCLEOTIDE SEQUENCE [LARGE SCALE GENOMIC DNA]</scope>
    <source>
        <strain evidence="2 3">7MH5</strain>
        <plasmid evidence="2 3">unnamed1</plasmid>
    </source>
</reference>
<keyword evidence="2" id="KW-0614">Plasmid</keyword>
<dbReference type="RefSeq" id="WP_134760644.1">
    <property type="nucleotide sequence ID" value="NZ_CP038152.1"/>
</dbReference>